<feature type="transmembrane region" description="Helical" evidence="1">
    <location>
        <begin position="202"/>
        <end position="220"/>
    </location>
</feature>
<evidence type="ECO:0000256" key="1">
    <source>
        <dbReference type="SAM" id="Phobius"/>
    </source>
</evidence>
<dbReference type="PANTHER" id="PTHR35337">
    <property type="entry name" value="SLR1478 PROTEIN"/>
    <property type="match status" value="1"/>
</dbReference>
<keyword evidence="1" id="KW-0812">Transmembrane</keyword>
<sequence length="332" mass="37655">MRQAEFEQRFEPDWARFQHWLDRRRMSRKQRAVLAPPIGVTVLNERDVPALYRRICAHLALAQDRQYSPLLIDRINALVLRGHHALYGSRSDSLRQIRYFFLTGFPNVVRERWRSVWLAIGLFFGPLVLMIVAVQLYPDLTTLFLEPEAMAQMEEMYSAENHKVGMRESDSSFEMFGVYIWNNIRIGFQTFATGIVFGLGSLFFLLFNGFYIGAVAGHLTESGHGVQFWSFVAGHSAMELTAIAISGAAGFQLANALIAPGRRSRALALVENGRVAMQLMAGAVMMFFIAALIEAFWSPQVFPVAWPKYAFGGFQWLLLIAYFLLAGRRRGA</sequence>
<feature type="transmembrane region" description="Helical" evidence="1">
    <location>
        <begin position="279"/>
        <end position="297"/>
    </location>
</feature>
<dbReference type="OrthoDB" id="9792847at2"/>
<feature type="transmembrane region" description="Helical" evidence="1">
    <location>
        <begin position="176"/>
        <end position="197"/>
    </location>
</feature>
<dbReference type="PANTHER" id="PTHR35337:SF1">
    <property type="entry name" value="SLR1478 PROTEIN"/>
    <property type="match status" value="1"/>
</dbReference>
<accession>A0A2P1PSS1</accession>
<gene>
    <name evidence="2" type="ORF">C7S18_12050</name>
</gene>
<feature type="transmembrane region" description="Helical" evidence="1">
    <location>
        <begin position="309"/>
        <end position="327"/>
    </location>
</feature>
<dbReference type="KEGG" id="xba:C7S18_12050"/>
<dbReference type="EMBL" id="CP027860">
    <property type="protein sequence ID" value="AVP97884.1"/>
    <property type="molecule type" value="Genomic_DNA"/>
</dbReference>
<dbReference type="Proteomes" id="UP000241074">
    <property type="component" value="Chromosome"/>
</dbReference>
<keyword evidence="3" id="KW-1185">Reference proteome</keyword>
<evidence type="ECO:0000313" key="2">
    <source>
        <dbReference type="EMBL" id="AVP97884.1"/>
    </source>
</evidence>
<keyword evidence="1" id="KW-1133">Transmembrane helix</keyword>
<protein>
    <recommendedName>
        <fullName evidence="4">Stage II sporulation protein M</fullName>
    </recommendedName>
</protein>
<dbReference type="AlphaFoldDB" id="A0A2P1PSS1"/>
<reference evidence="2 3" key="2">
    <citation type="submission" date="2018-03" db="EMBL/GenBank/DDBJ databases">
        <authorList>
            <person name="Keele B.F."/>
        </authorList>
    </citation>
    <scope>NUCLEOTIDE SEQUENCE [LARGE SCALE GENOMIC DNA]</scope>
    <source>
        <strain evidence="2 3">D13</strain>
    </source>
</reference>
<evidence type="ECO:0008006" key="4">
    <source>
        <dbReference type="Google" id="ProtNLM"/>
    </source>
</evidence>
<feature type="transmembrane region" description="Helical" evidence="1">
    <location>
        <begin position="240"/>
        <end position="258"/>
    </location>
</feature>
<proteinExistence type="predicted"/>
<evidence type="ECO:0000313" key="3">
    <source>
        <dbReference type="Proteomes" id="UP000241074"/>
    </source>
</evidence>
<dbReference type="RefSeq" id="WP_106891804.1">
    <property type="nucleotide sequence ID" value="NZ_CP027860.1"/>
</dbReference>
<feature type="transmembrane region" description="Helical" evidence="1">
    <location>
        <begin position="116"/>
        <end position="137"/>
    </location>
</feature>
<reference evidence="2 3" key="1">
    <citation type="submission" date="2018-03" db="EMBL/GenBank/DDBJ databases">
        <title>Ahniella affigens gen. nov., sp. nov., a gammaproteobacterium isolated from sandy soil near a stream.</title>
        <authorList>
            <person name="Ko Y."/>
            <person name="Kim J.-H."/>
        </authorList>
    </citation>
    <scope>NUCLEOTIDE SEQUENCE [LARGE SCALE GENOMIC DNA]</scope>
    <source>
        <strain evidence="2 3">D13</strain>
    </source>
</reference>
<dbReference type="Pfam" id="PF01944">
    <property type="entry name" value="SpoIIM"/>
    <property type="match status" value="1"/>
</dbReference>
<keyword evidence="1" id="KW-0472">Membrane</keyword>
<name>A0A2P1PSS1_9GAMM</name>
<dbReference type="InterPro" id="IPR002798">
    <property type="entry name" value="SpoIIM-like"/>
</dbReference>
<organism evidence="2 3">
    <name type="scientific">Ahniella affigens</name>
    <dbReference type="NCBI Taxonomy" id="2021234"/>
    <lineage>
        <taxon>Bacteria</taxon>
        <taxon>Pseudomonadati</taxon>
        <taxon>Pseudomonadota</taxon>
        <taxon>Gammaproteobacteria</taxon>
        <taxon>Lysobacterales</taxon>
        <taxon>Rhodanobacteraceae</taxon>
        <taxon>Ahniella</taxon>
    </lineage>
</organism>